<gene>
    <name evidence="1" type="ORF">HUJ06_022481</name>
</gene>
<dbReference type="Proteomes" id="UP000607653">
    <property type="component" value="Unassembled WGS sequence"/>
</dbReference>
<organism evidence="1 2">
    <name type="scientific">Nelumbo nucifera</name>
    <name type="common">Sacred lotus</name>
    <dbReference type="NCBI Taxonomy" id="4432"/>
    <lineage>
        <taxon>Eukaryota</taxon>
        <taxon>Viridiplantae</taxon>
        <taxon>Streptophyta</taxon>
        <taxon>Embryophyta</taxon>
        <taxon>Tracheophyta</taxon>
        <taxon>Spermatophyta</taxon>
        <taxon>Magnoliopsida</taxon>
        <taxon>Proteales</taxon>
        <taxon>Nelumbonaceae</taxon>
        <taxon>Nelumbo</taxon>
    </lineage>
</organism>
<sequence>MVYISSSPHVCILSKKNHEFIHQQTCSFAIESWDLIHAPIRFQWHPPGNQRHLSELS</sequence>
<keyword evidence="2" id="KW-1185">Reference proteome</keyword>
<reference evidence="1 2" key="1">
    <citation type="journal article" date="2020" name="Mol. Biol. Evol.">
        <title>Distinct Expression and Methylation Patterns for Genes with Different Fates following a Single Whole-Genome Duplication in Flowering Plants.</title>
        <authorList>
            <person name="Shi T."/>
            <person name="Rahmani R.S."/>
            <person name="Gugger P.F."/>
            <person name="Wang M."/>
            <person name="Li H."/>
            <person name="Zhang Y."/>
            <person name="Li Z."/>
            <person name="Wang Q."/>
            <person name="Van de Peer Y."/>
            <person name="Marchal K."/>
            <person name="Chen J."/>
        </authorList>
    </citation>
    <scope>NUCLEOTIDE SEQUENCE [LARGE SCALE GENOMIC DNA]</scope>
    <source>
        <tissue evidence="1">Leaf</tissue>
    </source>
</reference>
<protein>
    <submittedName>
        <fullName evidence="1">Uncharacterized protein</fullName>
    </submittedName>
</protein>
<comment type="caution">
    <text evidence="1">The sequence shown here is derived from an EMBL/GenBank/DDBJ whole genome shotgun (WGS) entry which is preliminary data.</text>
</comment>
<evidence type="ECO:0000313" key="2">
    <source>
        <dbReference type="Proteomes" id="UP000607653"/>
    </source>
</evidence>
<evidence type="ECO:0000313" key="1">
    <source>
        <dbReference type="EMBL" id="DAD21018.1"/>
    </source>
</evidence>
<proteinExistence type="predicted"/>
<accession>A0A822XUA7</accession>
<dbReference type="AlphaFoldDB" id="A0A822XUA7"/>
<name>A0A822XUA7_NELNU</name>
<dbReference type="EMBL" id="DUZY01000001">
    <property type="protein sequence ID" value="DAD21018.1"/>
    <property type="molecule type" value="Genomic_DNA"/>
</dbReference>